<feature type="region of interest" description="Disordered" evidence="1">
    <location>
        <begin position="59"/>
        <end position="79"/>
    </location>
</feature>
<evidence type="ECO:0000313" key="2">
    <source>
        <dbReference type="EMBL" id="CAD8124253.1"/>
    </source>
</evidence>
<sequence>MNQNKFQSDSGGTKTKVSEEENFLLVMNQVLDRHKSIAAKNNESQLLQNALKALQQELNEAESKNPGSAKQILDSIFNN</sequence>
<comment type="caution">
    <text evidence="2">The sequence shown here is derived from an EMBL/GenBank/DDBJ whole genome shotgun (WGS) entry which is preliminary data.</text>
</comment>
<organism evidence="2 3">
    <name type="scientific">Paramecium sonneborni</name>
    <dbReference type="NCBI Taxonomy" id="65129"/>
    <lineage>
        <taxon>Eukaryota</taxon>
        <taxon>Sar</taxon>
        <taxon>Alveolata</taxon>
        <taxon>Ciliophora</taxon>
        <taxon>Intramacronucleata</taxon>
        <taxon>Oligohymenophorea</taxon>
        <taxon>Peniculida</taxon>
        <taxon>Parameciidae</taxon>
        <taxon>Paramecium</taxon>
    </lineage>
</organism>
<gene>
    <name evidence="2" type="ORF">PSON_ATCC_30995.1.T1500032</name>
</gene>
<proteinExistence type="predicted"/>
<keyword evidence="3" id="KW-1185">Reference proteome</keyword>
<evidence type="ECO:0000256" key="1">
    <source>
        <dbReference type="SAM" id="MobiDB-lite"/>
    </source>
</evidence>
<protein>
    <submittedName>
        <fullName evidence="2">Uncharacterized protein</fullName>
    </submittedName>
</protein>
<name>A0A8S1RA56_9CILI</name>
<reference evidence="2" key="1">
    <citation type="submission" date="2021-01" db="EMBL/GenBank/DDBJ databases">
        <authorList>
            <consortium name="Genoscope - CEA"/>
            <person name="William W."/>
        </authorList>
    </citation>
    <scope>NUCLEOTIDE SEQUENCE</scope>
</reference>
<accession>A0A8S1RA56</accession>
<evidence type="ECO:0000313" key="3">
    <source>
        <dbReference type="Proteomes" id="UP000692954"/>
    </source>
</evidence>
<dbReference type="AlphaFoldDB" id="A0A8S1RA56"/>
<dbReference type="Proteomes" id="UP000692954">
    <property type="component" value="Unassembled WGS sequence"/>
</dbReference>
<dbReference type="OrthoDB" id="302929at2759"/>
<dbReference type="EMBL" id="CAJJDN010000150">
    <property type="protein sequence ID" value="CAD8124253.1"/>
    <property type="molecule type" value="Genomic_DNA"/>
</dbReference>